<dbReference type="RefSeq" id="WP_107215909.1">
    <property type="nucleotide sequence ID" value="NZ_KZ686269.1"/>
</dbReference>
<comment type="caution">
    <text evidence="2">The sequence shown here is derived from an EMBL/GenBank/DDBJ whole genome shotgun (WGS) entry which is preliminary data.</text>
</comment>
<proteinExistence type="predicted"/>
<dbReference type="AlphaFoldDB" id="A0A2T3HMI5"/>
<name>A0A2T3HMI5_9SPHI</name>
<dbReference type="InterPro" id="IPR018750">
    <property type="entry name" value="DUF2306_membrane"/>
</dbReference>
<dbReference type="Pfam" id="PF10067">
    <property type="entry name" value="DUF2306"/>
    <property type="match status" value="1"/>
</dbReference>
<evidence type="ECO:0000313" key="3">
    <source>
        <dbReference type="Proteomes" id="UP000240912"/>
    </source>
</evidence>
<keyword evidence="1" id="KW-0472">Membrane</keyword>
<keyword evidence="1" id="KW-0812">Transmembrane</keyword>
<feature type="transmembrane region" description="Helical" evidence="1">
    <location>
        <begin position="123"/>
        <end position="144"/>
    </location>
</feature>
<dbReference type="EMBL" id="PYLS01000005">
    <property type="protein sequence ID" value="PST83647.1"/>
    <property type="molecule type" value="Genomic_DNA"/>
</dbReference>
<feature type="transmembrane region" description="Helical" evidence="1">
    <location>
        <begin position="12"/>
        <end position="34"/>
    </location>
</feature>
<evidence type="ECO:0000256" key="1">
    <source>
        <dbReference type="SAM" id="Phobius"/>
    </source>
</evidence>
<dbReference type="OrthoDB" id="6385003at2"/>
<keyword evidence="1" id="KW-1133">Transmembrane helix</keyword>
<evidence type="ECO:0008006" key="4">
    <source>
        <dbReference type="Google" id="ProtNLM"/>
    </source>
</evidence>
<sequence>MSTRTPNKRFRFSLADLPLLLVWLVVFYFTWLFMHGADHFLAMTREALGKYFQMRYALIAHITAGGGSLLLGLLQFWPKLRLYSARTHRAIGLLYLLAVLVSSLTAVALAFTTAYTINWAYAFSLQVWVSVWISSTLIAYMAALKKKFKSHQEWMVRSYLVTLAFLISGLAVKLPVVQQLGSFEDISPSLFWMGWSVPLYIYQLFLNWRAKK</sequence>
<feature type="transmembrane region" description="Helical" evidence="1">
    <location>
        <begin position="94"/>
        <end position="117"/>
    </location>
</feature>
<evidence type="ECO:0000313" key="2">
    <source>
        <dbReference type="EMBL" id="PST83647.1"/>
    </source>
</evidence>
<accession>A0A2T3HMI5</accession>
<protein>
    <recommendedName>
        <fullName evidence="4">DUF2306 domain-containing protein</fullName>
    </recommendedName>
</protein>
<feature type="transmembrane region" description="Helical" evidence="1">
    <location>
        <begin position="189"/>
        <end position="208"/>
    </location>
</feature>
<keyword evidence="3" id="KW-1185">Reference proteome</keyword>
<dbReference type="Proteomes" id="UP000240912">
    <property type="component" value="Unassembled WGS sequence"/>
</dbReference>
<organism evidence="2 3">
    <name type="scientific">Pedobacter yulinensis</name>
    <dbReference type="NCBI Taxonomy" id="2126353"/>
    <lineage>
        <taxon>Bacteria</taxon>
        <taxon>Pseudomonadati</taxon>
        <taxon>Bacteroidota</taxon>
        <taxon>Sphingobacteriia</taxon>
        <taxon>Sphingobacteriales</taxon>
        <taxon>Sphingobacteriaceae</taxon>
        <taxon>Pedobacter</taxon>
    </lineage>
</organism>
<gene>
    <name evidence="2" type="ORF">C7T94_14015</name>
</gene>
<feature type="transmembrane region" description="Helical" evidence="1">
    <location>
        <begin position="54"/>
        <end position="74"/>
    </location>
</feature>
<reference evidence="2 3" key="1">
    <citation type="submission" date="2018-03" db="EMBL/GenBank/DDBJ databases">
        <authorList>
            <person name="Keele B.F."/>
        </authorList>
    </citation>
    <scope>NUCLEOTIDE SEQUENCE [LARGE SCALE GENOMIC DNA]</scope>
    <source>
        <strain evidence="2 3">YL28-9</strain>
    </source>
</reference>
<feature type="transmembrane region" description="Helical" evidence="1">
    <location>
        <begin position="156"/>
        <end position="177"/>
    </location>
</feature>